<keyword evidence="2" id="KW-1185">Reference proteome</keyword>
<dbReference type="Proteomes" id="UP000275078">
    <property type="component" value="Unassembled WGS sequence"/>
</dbReference>
<evidence type="ECO:0000313" key="2">
    <source>
        <dbReference type="Proteomes" id="UP000275078"/>
    </source>
</evidence>
<dbReference type="EMBL" id="ML119670">
    <property type="protein sequence ID" value="RPA82609.1"/>
    <property type="molecule type" value="Genomic_DNA"/>
</dbReference>
<proteinExistence type="predicted"/>
<name>A0A3N4I974_ASCIM</name>
<sequence length="286" mass="33409">MDFEKEYSDSLRTNCDTISTLFADEASVSDAASSITLNARSELDFGLSPSTPLEKSFELMQAFISQFRHLCKLEHTLYLRYQPQEDWTSDNRSYYVVESRVEDSDGVPSTRCNTAACVEPVTIASSETYHPPITLLIQRFEFFIGLVEHALHNRPNKYETIIVGNLMRVIKDHGLTKYILSHFANCSLQEWENRTFRMQIKTGNIRNLQLRLIQKVLECVMLDIRELLESELEVSEISGDHYKSDNEMILWFERKCAERKVFLKFLINLREESIENRIWEHVNADY</sequence>
<evidence type="ECO:0000313" key="1">
    <source>
        <dbReference type="EMBL" id="RPA82609.1"/>
    </source>
</evidence>
<reference evidence="1 2" key="1">
    <citation type="journal article" date="2018" name="Nat. Ecol. Evol.">
        <title>Pezizomycetes genomes reveal the molecular basis of ectomycorrhizal truffle lifestyle.</title>
        <authorList>
            <person name="Murat C."/>
            <person name="Payen T."/>
            <person name="Noel B."/>
            <person name="Kuo A."/>
            <person name="Morin E."/>
            <person name="Chen J."/>
            <person name="Kohler A."/>
            <person name="Krizsan K."/>
            <person name="Balestrini R."/>
            <person name="Da Silva C."/>
            <person name="Montanini B."/>
            <person name="Hainaut M."/>
            <person name="Levati E."/>
            <person name="Barry K.W."/>
            <person name="Belfiori B."/>
            <person name="Cichocki N."/>
            <person name="Clum A."/>
            <person name="Dockter R.B."/>
            <person name="Fauchery L."/>
            <person name="Guy J."/>
            <person name="Iotti M."/>
            <person name="Le Tacon F."/>
            <person name="Lindquist E.A."/>
            <person name="Lipzen A."/>
            <person name="Malagnac F."/>
            <person name="Mello A."/>
            <person name="Molinier V."/>
            <person name="Miyauchi S."/>
            <person name="Poulain J."/>
            <person name="Riccioni C."/>
            <person name="Rubini A."/>
            <person name="Sitrit Y."/>
            <person name="Splivallo R."/>
            <person name="Traeger S."/>
            <person name="Wang M."/>
            <person name="Zifcakova L."/>
            <person name="Wipf D."/>
            <person name="Zambonelli A."/>
            <person name="Paolocci F."/>
            <person name="Nowrousian M."/>
            <person name="Ottonello S."/>
            <person name="Baldrian P."/>
            <person name="Spatafora J.W."/>
            <person name="Henrissat B."/>
            <person name="Nagy L.G."/>
            <person name="Aury J.M."/>
            <person name="Wincker P."/>
            <person name="Grigoriev I.V."/>
            <person name="Bonfante P."/>
            <person name="Martin F.M."/>
        </authorList>
    </citation>
    <scope>NUCLEOTIDE SEQUENCE [LARGE SCALE GENOMIC DNA]</scope>
    <source>
        <strain evidence="1 2">RN42</strain>
    </source>
</reference>
<organism evidence="1 2">
    <name type="scientific">Ascobolus immersus RN42</name>
    <dbReference type="NCBI Taxonomy" id="1160509"/>
    <lineage>
        <taxon>Eukaryota</taxon>
        <taxon>Fungi</taxon>
        <taxon>Dikarya</taxon>
        <taxon>Ascomycota</taxon>
        <taxon>Pezizomycotina</taxon>
        <taxon>Pezizomycetes</taxon>
        <taxon>Pezizales</taxon>
        <taxon>Ascobolaceae</taxon>
        <taxon>Ascobolus</taxon>
    </lineage>
</organism>
<accession>A0A3N4I974</accession>
<protein>
    <submittedName>
        <fullName evidence="1">Uncharacterized protein</fullName>
    </submittedName>
</protein>
<gene>
    <name evidence="1" type="ORF">BJ508DRAFT_361089</name>
</gene>
<dbReference type="AlphaFoldDB" id="A0A3N4I974"/>